<comment type="caution">
    <text evidence="1">The sequence shown here is derived from an EMBL/GenBank/DDBJ whole genome shotgun (WGS) entry which is preliminary data.</text>
</comment>
<proteinExistence type="predicted"/>
<protein>
    <submittedName>
        <fullName evidence="1">Uncharacterized protein</fullName>
    </submittedName>
</protein>
<evidence type="ECO:0000313" key="2">
    <source>
        <dbReference type="Proteomes" id="UP000824533"/>
    </source>
</evidence>
<name>A0ACC1CK97_9NEOP</name>
<reference evidence="1 2" key="1">
    <citation type="journal article" date="2021" name="Front. Genet.">
        <title>Chromosome-Level Genome Assembly Reveals Significant Gene Expansion in the Toll and IMD Signaling Pathways of Dendrolimus kikuchii.</title>
        <authorList>
            <person name="Zhou J."/>
            <person name="Wu P."/>
            <person name="Xiong Z."/>
            <person name="Liu N."/>
            <person name="Zhao N."/>
            <person name="Ji M."/>
            <person name="Qiu Y."/>
            <person name="Yang B."/>
        </authorList>
    </citation>
    <scope>NUCLEOTIDE SEQUENCE [LARGE SCALE GENOMIC DNA]</scope>
    <source>
        <strain evidence="1">Ann1</strain>
    </source>
</reference>
<evidence type="ECO:0000313" key="1">
    <source>
        <dbReference type="EMBL" id="KAJ0172025.1"/>
    </source>
</evidence>
<sequence>MYVCMYSLITFLKPYNVNHKWILSLNKKKCPFIPRQIATGAFAAIVDAFTSIAQNDDYQCVPRLLCETAGGAVGSNKILESVTNLQPLFGMLANHQGLSTTPLFLFGRAVLLGMTSKGNPSSCRYAYPQCPNDPDELVYYLNNHKGGFFRFFNNIKGKPYSGGTQNFQSYSEYQSSRTDPNNLGLYNNHKKYSRKDAYDKGNEETDVAINSNTLARIQNKPANVLNNNFIVKTKWLFPDDVQNDDDVRFVKELKFPSYDDSDTDYDFDIKNYKRKGKSIAFPDRNNDDRYATKYNKNYNESNKNNYSRYVADTKTDYVFDYVHNFYVKREKKTIKSPTDDDDIKTVYIVRGNGDPRHPEVVKLRLGQSIQ</sequence>
<dbReference type="Proteomes" id="UP000824533">
    <property type="component" value="Linkage Group LG22"/>
</dbReference>
<keyword evidence="2" id="KW-1185">Reference proteome</keyword>
<accession>A0ACC1CK97</accession>
<dbReference type="EMBL" id="CM034408">
    <property type="protein sequence ID" value="KAJ0172025.1"/>
    <property type="molecule type" value="Genomic_DNA"/>
</dbReference>
<gene>
    <name evidence="1" type="ORF">K1T71_011998</name>
</gene>
<organism evidence="1 2">
    <name type="scientific">Dendrolimus kikuchii</name>
    <dbReference type="NCBI Taxonomy" id="765133"/>
    <lineage>
        <taxon>Eukaryota</taxon>
        <taxon>Metazoa</taxon>
        <taxon>Ecdysozoa</taxon>
        <taxon>Arthropoda</taxon>
        <taxon>Hexapoda</taxon>
        <taxon>Insecta</taxon>
        <taxon>Pterygota</taxon>
        <taxon>Neoptera</taxon>
        <taxon>Endopterygota</taxon>
        <taxon>Lepidoptera</taxon>
        <taxon>Glossata</taxon>
        <taxon>Ditrysia</taxon>
        <taxon>Bombycoidea</taxon>
        <taxon>Lasiocampidae</taxon>
        <taxon>Dendrolimus</taxon>
    </lineage>
</organism>